<dbReference type="Gene3D" id="3.30.200.20">
    <property type="entry name" value="Phosphorylase Kinase, domain 1"/>
    <property type="match status" value="1"/>
</dbReference>
<keyword evidence="5" id="KW-0808">Transferase</keyword>
<evidence type="ECO:0000256" key="1">
    <source>
        <dbReference type="ARBA" id="ARBA00022443"/>
    </source>
</evidence>
<evidence type="ECO:0000259" key="4">
    <source>
        <dbReference type="PROSITE" id="PS50011"/>
    </source>
</evidence>
<dbReference type="Pfam" id="PF00069">
    <property type="entry name" value="Pkinase"/>
    <property type="match status" value="1"/>
</dbReference>
<name>A0A5J4UM32_9EUKA</name>
<dbReference type="SMART" id="SM00220">
    <property type="entry name" value="S_TKc"/>
    <property type="match status" value="1"/>
</dbReference>
<dbReference type="SUPFAM" id="SSF56112">
    <property type="entry name" value="Protein kinase-like (PK-like)"/>
    <property type="match status" value="1"/>
</dbReference>
<dbReference type="Gene3D" id="1.10.510.10">
    <property type="entry name" value="Transferase(Phosphotransferase) domain 1"/>
    <property type="match status" value="1"/>
</dbReference>
<dbReference type="Gene3D" id="2.30.30.40">
    <property type="entry name" value="SH3 Domains"/>
    <property type="match status" value="1"/>
</dbReference>
<keyword evidence="5" id="KW-0418">Kinase</keyword>
<keyword evidence="1 2" id="KW-0728">SH3 domain</keyword>
<accession>A0A5J4UM32</accession>
<dbReference type="InterPro" id="IPR036028">
    <property type="entry name" value="SH3-like_dom_sf"/>
</dbReference>
<feature type="non-terminal residue" evidence="5">
    <location>
        <position position="402"/>
    </location>
</feature>
<feature type="domain" description="Protein kinase" evidence="4">
    <location>
        <begin position="119"/>
        <end position="371"/>
    </location>
</feature>
<dbReference type="EMBL" id="SNRW01014772">
    <property type="protein sequence ID" value="KAA6371111.1"/>
    <property type="molecule type" value="Genomic_DNA"/>
</dbReference>
<dbReference type="PROSITE" id="PS50002">
    <property type="entry name" value="SH3"/>
    <property type="match status" value="1"/>
</dbReference>
<dbReference type="Proteomes" id="UP000324800">
    <property type="component" value="Unassembled WGS sequence"/>
</dbReference>
<evidence type="ECO:0000256" key="2">
    <source>
        <dbReference type="PROSITE-ProRule" id="PRU00192"/>
    </source>
</evidence>
<evidence type="ECO:0000313" key="6">
    <source>
        <dbReference type="Proteomes" id="UP000324800"/>
    </source>
</evidence>
<dbReference type="InterPro" id="IPR001452">
    <property type="entry name" value="SH3_domain"/>
</dbReference>
<dbReference type="GO" id="GO:0004674">
    <property type="term" value="F:protein serine/threonine kinase activity"/>
    <property type="evidence" value="ECO:0007669"/>
    <property type="project" value="TreeGrafter"/>
</dbReference>
<dbReference type="OrthoDB" id="377346at2759"/>
<dbReference type="AlphaFoldDB" id="A0A5J4UM32"/>
<dbReference type="InterPro" id="IPR008271">
    <property type="entry name" value="Ser/Thr_kinase_AS"/>
</dbReference>
<dbReference type="InterPro" id="IPR053235">
    <property type="entry name" value="Ser_Thr_kinase"/>
</dbReference>
<gene>
    <name evidence="5" type="ORF">EZS28_033362</name>
</gene>
<dbReference type="GO" id="GO:0005737">
    <property type="term" value="C:cytoplasm"/>
    <property type="evidence" value="ECO:0007669"/>
    <property type="project" value="TreeGrafter"/>
</dbReference>
<protein>
    <submittedName>
        <fullName evidence="5">Putative aurora kinase</fullName>
    </submittedName>
</protein>
<dbReference type="GO" id="GO:0005524">
    <property type="term" value="F:ATP binding"/>
    <property type="evidence" value="ECO:0007669"/>
    <property type="project" value="InterPro"/>
</dbReference>
<dbReference type="PROSITE" id="PS50011">
    <property type="entry name" value="PROTEIN_KINASE_DOM"/>
    <property type="match status" value="1"/>
</dbReference>
<dbReference type="PANTHER" id="PTHR24361">
    <property type="entry name" value="MITOGEN-ACTIVATED KINASE KINASE KINASE"/>
    <property type="match status" value="1"/>
</dbReference>
<evidence type="ECO:0000313" key="5">
    <source>
        <dbReference type="EMBL" id="KAA6371111.1"/>
    </source>
</evidence>
<reference evidence="5 6" key="1">
    <citation type="submission" date="2019-03" db="EMBL/GenBank/DDBJ databases">
        <title>Single cell metagenomics reveals metabolic interactions within the superorganism composed of flagellate Streblomastix strix and complex community of Bacteroidetes bacteria on its surface.</title>
        <authorList>
            <person name="Treitli S.C."/>
            <person name="Kolisko M."/>
            <person name="Husnik F."/>
            <person name="Keeling P."/>
            <person name="Hampl V."/>
        </authorList>
    </citation>
    <scope>NUCLEOTIDE SEQUENCE [LARGE SCALE GENOMIC DNA]</scope>
    <source>
        <strain evidence="5">ST1C</strain>
    </source>
</reference>
<comment type="caution">
    <text evidence="5">The sequence shown here is derived from an EMBL/GenBank/DDBJ whole genome shotgun (WGS) entry which is preliminary data.</text>
</comment>
<sequence>MRFLPISKDEKVKMVKKDASWSTVEKDGQQGLVPTSYIRLMTETALGSSALLPNNIKKPFQLIQEKSDIQFGQSTQSETSAQSGQSAQSLSSIQQEQSIQSELPMQQGLQIQKYKYEDFEIIRALTSGAFGRVYVVKHKITSKLYILKRVPYLSNQEKKIANEEVNQLRLAQNKYTVILYDVFQFDVDICILQEFCSNGNMRDLIGLMKSWTVTKRKNKCTIYLYQMLSGLRAIHSKKILHRDIKPENILIDKYGNIKIADFGLALKLASQSYIHAAGTKNYSPSEAIISDRMTELSDVWAVGVVIIELITGINPFEGITQEETIMNIKVGRMKPLPDYIQGELKDLLLGMVNVDAEKRPTVDQLLNSELMQLMDENEQMKEVENSQKINEIIKLQQESEQK</sequence>
<dbReference type="InterPro" id="IPR011009">
    <property type="entry name" value="Kinase-like_dom_sf"/>
</dbReference>
<organism evidence="5 6">
    <name type="scientific">Streblomastix strix</name>
    <dbReference type="NCBI Taxonomy" id="222440"/>
    <lineage>
        <taxon>Eukaryota</taxon>
        <taxon>Metamonada</taxon>
        <taxon>Preaxostyla</taxon>
        <taxon>Oxymonadida</taxon>
        <taxon>Streblomastigidae</taxon>
        <taxon>Streblomastix</taxon>
    </lineage>
</organism>
<evidence type="ECO:0000259" key="3">
    <source>
        <dbReference type="PROSITE" id="PS50002"/>
    </source>
</evidence>
<dbReference type="SUPFAM" id="SSF50044">
    <property type="entry name" value="SH3-domain"/>
    <property type="match status" value="1"/>
</dbReference>
<dbReference type="PROSITE" id="PS00108">
    <property type="entry name" value="PROTEIN_KINASE_ST"/>
    <property type="match status" value="1"/>
</dbReference>
<proteinExistence type="predicted"/>
<feature type="domain" description="SH3" evidence="3">
    <location>
        <begin position="1"/>
        <end position="43"/>
    </location>
</feature>
<dbReference type="InterPro" id="IPR000719">
    <property type="entry name" value="Prot_kinase_dom"/>
</dbReference>